<sequence>MHVSRDGTIENDTDIAAWEPIKNDTEITATVVYYVLSYGMARV</sequence>
<reference evidence="1" key="1">
    <citation type="submission" date="2021-06" db="EMBL/GenBank/DDBJ databases">
        <authorList>
            <person name="Kallberg Y."/>
            <person name="Tangrot J."/>
            <person name="Rosling A."/>
        </authorList>
    </citation>
    <scope>NUCLEOTIDE SEQUENCE</scope>
    <source>
        <strain evidence="1">MA461A</strain>
    </source>
</reference>
<comment type="caution">
    <text evidence="1">The sequence shown here is derived from an EMBL/GenBank/DDBJ whole genome shotgun (WGS) entry which is preliminary data.</text>
</comment>
<organism evidence="1 2">
    <name type="scientific">Racocetra persica</name>
    <dbReference type="NCBI Taxonomy" id="160502"/>
    <lineage>
        <taxon>Eukaryota</taxon>
        <taxon>Fungi</taxon>
        <taxon>Fungi incertae sedis</taxon>
        <taxon>Mucoromycota</taxon>
        <taxon>Glomeromycotina</taxon>
        <taxon>Glomeromycetes</taxon>
        <taxon>Diversisporales</taxon>
        <taxon>Gigasporaceae</taxon>
        <taxon>Racocetra</taxon>
    </lineage>
</organism>
<gene>
    <name evidence="1" type="ORF">RPERSI_LOCUS16333</name>
</gene>
<dbReference type="Proteomes" id="UP000789920">
    <property type="component" value="Unassembled WGS sequence"/>
</dbReference>
<proteinExistence type="predicted"/>
<accession>A0ACA9QZ93</accession>
<evidence type="ECO:0000313" key="1">
    <source>
        <dbReference type="EMBL" id="CAG8770394.1"/>
    </source>
</evidence>
<name>A0ACA9QZ93_9GLOM</name>
<evidence type="ECO:0000313" key="2">
    <source>
        <dbReference type="Proteomes" id="UP000789920"/>
    </source>
</evidence>
<keyword evidence="2" id="KW-1185">Reference proteome</keyword>
<protein>
    <submittedName>
        <fullName evidence="1">23098_t:CDS:1</fullName>
    </submittedName>
</protein>
<dbReference type="EMBL" id="CAJVQC010040234">
    <property type="protein sequence ID" value="CAG8770394.1"/>
    <property type="molecule type" value="Genomic_DNA"/>
</dbReference>
<feature type="non-terminal residue" evidence="1">
    <location>
        <position position="43"/>
    </location>
</feature>